<dbReference type="AlphaFoldDB" id="A0AAQ4EU08"/>
<name>A0AAQ4EU08_AMBAM</name>
<proteinExistence type="predicted"/>
<organism evidence="1 2">
    <name type="scientific">Amblyomma americanum</name>
    <name type="common">Lone star tick</name>
    <dbReference type="NCBI Taxonomy" id="6943"/>
    <lineage>
        <taxon>Eukaryota</taxon>
        <taxon>Metazoa</taxon>
        <taxon>Ecdysozoa</taxon>
        <taxon>Arthropoda</taxon>
        <taxon>Chelicerata</taxon>
        <taxon>Arachnida</taxon>
        <taxon>Acari</taxon>
        <taxon>Parasitiformes</taxon>
        <taxon>Ixodida</taxon>
        <taxon>Ixodoidea</taxon>
        <taxon>Ixodidae</taxon>
        <taxon>Amblyomminae</taxon>
        <taxon>Amblyomma</taxon>
    </lineage>
</organism>
<protein>
    <submittedName>
        <fullName evidence="1">Uncharacterized protein</fullName>
    </submittedName>
</protein>
<keyword evidence="2" id="KW-1185">Reference proteome</keyword>
<reference evidence="1 2" key="1">
    <citation type="journal article" date="2023" name="Arcadia Sci">
        <title>De novo assembly of a long-read Amblyomma americanum tick genome.</title>
        <authorList>
            <person name="Chou S."/>
            <person name="Poskanzer K.E."/>
            <person name="Rollins M."/>
            <person name="Thuy-Boun P.S."/>
        </authorList>
    </citation>
    <scope>NUCLEOTIDE SEQUENCE [LARGE SCALE GENOMIC DNA]</scope>
    <source>
        <strain evidence="1">F_SG_1</strain>
        <tissue evidence="1">Salivary glands</tissue>
    </source>
</reference>
<dbReference type="EMBL" id="JARKHS020011016">
    <property type="protein sequence ID" value="KAK8778197.1"/>
    <property type="molecule type" value="Genomic_DNA"/>
</dbReference>
<accession>A0AAQ4EU08</accession>
<sequence>MAAAALDYGGDVATAAPDYGGVLQAADYGGGLPAATPDYGGNLPAATPPSPAAAAPYCQCQCHYEPHLYAAGTHVCACQAGRQDAYQGDAEDSPWYNAALDYANPEYQLQDAELNAWDVWDSCQWARDQQLQRRKYGVSVAFLTLRSRWSASSLISQQC</sequence>
<gene>
    <name evidence="1" type="ORF">V5799_020462</name>
</gene>
<comment type="caution">
    <text evidence="1">The sequence shown here is derived from an EMBL/GenBank/DDBJ whole genome shotgun (WGS) entry which is preliminary data.</text>
</comment>
<dbReference type="Proteomes" id="UP001321473">
    <property type="component" value="Unassembled WGS sequence"/>
</dbReference>
<evidence type="ECO:0000313" key="2">
    <source>
        <dbReference type="Proteomes" id="UP001321473"/>
    </source>
</evidence>
<evidence type="ECO:0000313" key="1">
    <source>
        <dbReference type="EMBL" id="KAK8778197.1"/>
    </source>
</evidence>